<dbReference type="RefSeq" id="WP_035086314.1">
    <property type="nucleotide sequence ID" value="NZ_JQGC01000025.1"/>
</dbReference>
<dbReference type="AlphaFoldDB" id="A0A087LXX2"/>
<dbReference type="Proteomes" id="UP000028981">
    <property type="component" value="Unassembled WGS sequence"/>
</dbReference>
<comment type="caution">
    <text evidence="1">The sequence shown here is derived from an EMBL/GenBank/DDBJ whole genome shotgun (WGS) entry which is preliminary data.</text>
</comment>
<evidence type="ECO:0000313" key="1">
    <source>
        <dbReference type="EMBL" id="KFL29475.1"/>
    </source>
</evidence>
<gene>
    <name evidence="1" type="ORF">JP75_20585</name>
</gene>
<proteinExistence type="predicted"/>
<evidence type="ECO:0000313" key="2">
    <source>
        <dbReference type="Proteomes" id="UP000028981"/>
    </source>
</evidence>
<reference evidence="1 2" key="1">
    <citation type="submission" date="2014-08" db="EMBL/GenBank/DDBJ databases">
        <authorList>
            <person name="Hassan Y.I."/>
            <person name="Lepp D."/>
            <person name="Zhou T."/>
        </authorList>
    </citation>
    <scope>NUCLEOTIDE SEQUENCE [LARGE SCALE GENOMIC DNA]</scope>
    <source>
        <strain evidence="1 2">IFO13584</strain>
    </source>
</reference>
<accession>A0A087LXX2</accession>
<keyword evidence="2" id="KW-1185">Reference proteome</keyword>
<protein>
    <submittedName>
        <fullName evidence="1">Uncharacterized protein</fullName>
    </submittedName>
</protein>
<dbReference type="EMBL" id="JQGC01000025">
    <property type="protein sequence ID" value="KFL29475.1"/>
    <property type="molecule type" value="Genomic_DNA"/>
</dbReference>
<sequence>MTSPWTFIHKHRNPNHPDLRGCWPSEADARGYHGLVLVPFYDPHRGATLWGWWELRHGLSNDPILFIRADNDEMAEEYGAKVAEMANWEHMRTVPEWTAPPHSYELIDYLRSTYEVFYQPNFEALWSKPASRAQEIEDWEREVPYGS</sequence>
<organism evidence="1 2">
    <name type="scientific">Devosia riboflavina</name>
    <dbReference type="NCBI Taxonomy" id="46914"/>
    <lineage>
        <taxon>Bacteria</taxon>
        <taxon>Pseudomonadati</taxon>
        <taxon>Pseudomonadota</taxon>
        <taxon>Alphaproteobacteria</taxon>
        <taxon>Hyphomicrobiales</taxon>
        <taxon>Devosiaceae</taxon>
        <taxon>Devosia</taxon>
    </lineage>
</organism>
<name>A0A087LXX2_9HYPH</name>
<dbReference type="OrthoDB" id="9826717at2"/>